<dbReference type="InterPro" id="IPR006104">
    <property type="entry name" value="Glyco_hydro_2_N"/>
</dbReference>
<evidence type="ECO:0000259" key="9">
    <source>
        <dbReference type="SMART" id="SM01038"/>
    </source>
</evidence>
<dbReference type="PANTHER" id="PTHR46323:SF2">
    <property type="entry name" value="BETA-GALACTOSIDASE"/>
    <property type="match status" value="1"/>
</dbReference>
<keyword evidence="6" id="KW-0326">Glycosidase</keyword>
<dbReference type="Pfam" id="PF16353">
    <property type="entry name" value="LacZ_4"/>
    <property type="match status" value="1"/>
</dbReference>
<dbReference type="PROSITE" id="PS00719">
    <property type="entry name" value="GLYCOSYL_HYDROL_F2_1"/>
    <property type="match status" value="1"/>
</dbReference>
<dbReference type="InterPro" id="IPR036156">
    <property type="entry name" value="Beta-gal/glucu_dom_sf"/>
</dbReference>
<dbReference type="InterPro" id="IPR011013">
    <property type="entry name" value="Gal_mutarotase_sf_dom"/>
</dbReference>
<dbReference type="PROSITE" id="PS00608">
    <property type="entry name" value="GLYCOSYL_HYDROL_F2_2"/>
    <property type="match status" value="1"/>
</dbReference>
<keyword evidence="11" id="KW-1185">Reference proteome</keyword>
<sequence>MTPAIRPVRREAPPTPRPGASGRQNGRCRPRPAGGTGAADRGEDAAAMDRTTPVPGDDALDLTSTGPGTGGIAPRARFDSGLPELSLDGQWRFLLSPSPLAAPAGVGEEDFDDSGWGSIPVPSSWPMHGHGQPAYTNVVYPFPVDPPFVPDANPIGDHRRRFDVPDELLGGALLRFDGVDSAAAVWLNGRLLGTTRGSRLPTEFEVGDLLRRRDNVLAVRVAQFSAASYVEDQDMWWLPGIFRSVTLLAHPAGALRDVFVHAAFAGGRGELRVEVDGPDRELTRVSVPELDVRDLAPGVTLDAGPVRPWSAERPHLYDLVVRTPAQRVTLRVGFRTVTVEDSQIRVNGNPVLFRGVNRHEHHPDFGRAVPAQTALDELRLMKRHNLNAIRTSHYPPHPDVLRWADELGFYVIDECDLETHGFSHVGWRRNPSGDPAYRDALLDRMARMVERDKNHPSVLIWSLGNEAGVGDNLEAMAGWVKERDPSRLVHYEGDWQRAGYVDVYSRMYPSVTEVEAIGQFEEPEVDDPELDAHRRGLPFLMCEYAHAMGNGPGGLSEYQAAFESSPRLHGGFVWEWLEHGIHRTTPDGVRYDAYGGDFGEPVHDGNFVIDGLVSADRVPRPGLLDVKKVVEPVRMAVGEDWRTLSLTNLHDVSDLSEFALRWCVRDETGRRSDGGLDPVRVAPGQSATVALPAEVTGERIDGRVLTVSLVLAHAADWAPEGHEVAWCQAGRVPAQPVAPVASPAAPVSTPDGLRLGPALFDAGTGLLRCLRGLPVDGPEFGLWRAPTDNDRGTDSTAGGRRPADADVWERLGLPRLVSRTVSVESTGDGLVVVRRSGTAGRDHAVDVTYRWESDGAGLRLAVEVNPVGPWTGTWARIGIDLTLPATLTEVEWAGLGPGPKYPDTGQAQRQGWYSATVADLGVDYVRPQENGARAGVSRLRLRDPASGRELTVRGPEFSFTARPWSQRALASARHTFDLAPDGRLYLMLDHAQHGIGTASCGPGPLPRYTLTPGPARFDLWFE</sequence>
<dbReference type="InterPro" id="IPR014718">
    <property type="entry name" value="GH-type_carb-bd"/>
</dbReference>
<dbReference type="Gene3D" id="2.60.40.10">
    <property type="entry name" value="Immunoglobulins"/>
    <property type="match status" value="2"/>
</dbReference>
<dbReference type="Proteomes" id="UP001501570">
    <property type="component" value="Unassembled WGS sequence"/>
</dbReference>
<evidence type="ECO:0000256" key="2">
    <source>
        <dbReference type="ARBA" id="ARBA00007401"/>
    </source>
</evidence>
<dbReference type="InterPro" id="IPR004199">
    <property type="entry name" value="B-gal_small/dom_5"/>
</dbReference>
<evidence type="ECO:0000256" key="4">
    <source>
        <dbReference type="ARBA" id="ARBA00013303"/>
    </source>
</evidence>
<dbReference type="PRINTS" id="PR00132">
    <property type="entry name" value="GLHYDRLASE2"/>
</dbReference>
<accession>A0ABP9S1C0</accession>
<dbReference type="SUPFAM" id="SSF74650">
    <property type="entry name" value="Galactose mutarotase-like"/>
    <property type="match status" value="1"/>
</dbReference>
<name>A0ABP9S1C0_9ACTN</name>
<evidence type="ECO:0000256" key="1">
    <source>
        <dbReference type="ARBA" id="ARBA00001412"/>
    </source>
</evidence>
<evidence type="ECO:0000256" key="6">
    <source>
        <dbReference type="ARBA" id="ARBA00023295"/>
    </source>
</evidence>
<dbReference type="SUPFAM" id="SSF49785">
    <property type="entry name" value="Galactose-binding domain-like"/>
    <property type="match status" value="1"/>
</dbReference>
<dbReference type="InterPro" id="IPR006101">
    <property type="entry name" value="Glyco_hydro_2"/>
</dbReference>
<dbReference type="InterPro" id="IPR023230">
    <property type="entry name" value="Glyco_hydro_2_CS"/>
</dbReference>
<dbReference type="SUPFAM" id="SSF51445">
    <property type="entry name" value="(Trans)glycosidases"/>
    <property type="match status" value="1"/>
</dbReference>
<comment type="caution">
    <text evidence="10">The sequence shown here is derived from an EMBL/GenBank/DDBJ whole genome shotgun (WGS) entry which is preliminary data.</text>
</comment>
<organism evidence="10 11">
    <name type="scientific">Rugosimonospora acidiphila</name>
    <dbReference type="NCBI Taxonomy" id="556531"/>
    <lineage>
        <taxon>Bacteria</taxon>
        <taxon>Bacillati</taxon>
        <taxon>Actinomycetota</taxon>
        <taxon>Actinomycetes</taxon>
        <taxon>Micromonosporales</taxon>
        <taxon>Micromonosporaceae</taxon>
        <taxon>Rugosimonospora</taxon>
    </lineage>
</organism>
<dbReference type="InterPro" id="IPR017853">
    <property type="entry name" value="GH"/>
</dbReference>
<dbReference type="InterPro" id="IPR023232">
    <property type="entry name" value="Glyco_hydro_2_AS"/>
</dbReference>
<dbReference type="Gene3D" id="3.20.20.80">
    <property type="entry name" value="Glycosidases"/>
    <property type="match status" value="1"/>
</dbReference>
<evidence type="ECO:0000256" key="7">
    <source>
        <dbReference type="ARBA" id="ARBA00032230"/>
    </source>
</evidence>
<dbReference type="InterPro" id="IPR050347">
    <property type="entry name" value="Bact_Beta-galactosidase"/>
</dbReference>
<evidence type="ECO:0000256" key="5">
    <source>
        <dbReference type="ARBA" id="ARBA00022801"/>
    </source>
</evidence>
<evidence type="ECO:0000313" key="10">
    <source>
        <dbReference type="EMBL" id="GAA5189821.1"/>
    </source>
</evidence>
<dbReference type="PANTHER" id="PTHR46323">
    <property type="entry name" value="BETA-GALACTOSIDASE"/>
    <property type="match status" value="1"/>
</dbReference>
<dbReference type="InterPro" id="IPR006103">
    <property type="entry name" value="Glyco_hydro_2_cat"/>
</dbReference>
<evidence type="ECO:0000313" key="11">
    <source>
        <dbReference type="Proteomes" id="UP001501570"/>
    </source>
</evidence>
<dbReference type="InterPro" id="IPR013783">
    <property type="entry name" value="Ig-like_fold"/>
</dbReference>
<feature type="region of interest" description="Disordered" evidence="8">
    <location>
        <begin position="1"/>
        <end position="77"/>
    </location>
</feature>
<dbReference type="Gene3D" id="2.70.98.10">
    <property type="match status" value="1"/>
</dbReference>
<dbReference type="SMART" id="SM01038">
    <property type="entry name" value="Bgal_small_N"/>
    <property type="match status" value="1"/>
</dbReference>
<reference evidence="11" key="1">
    <citation type="journal article" date="2019" name="Int. J. Syst. Evol. Microbiol.">
        <title>The Global Catalogue of Microorganisms (GCM) 10K type strain sequencing project: providing services to taxonomists for standard genome sequencing and annotation.</title>
        <authorList>
            <consortium name="The Broad Institute Genomics Platform"/>
            <consortium name="The Broad Institute Genome Sequencing Center for Infectious Disease"/>
            <person name="Wu L."/>
            <person name="Ma J."/>
        </authorList>
    </citation>
    <scope>NUCLEOTIDE SEQUENCE [LARGE SCALE GENOMIC DNA]</scope>
    <source>
        <strain evidence="11">JCM 18304</strain>
    </source>
</reference>
<dbReference type="Gene3D" id="2.60.120.260">
    <property type="entry name" value="Galactose-binding domain-like"/>
    <property type="match status" value="1"/>
</dbReference>
<feature type="domain" description="Beta galactosidase small chain/" evidence="9">
    <location>
        <begin position="754"/>
        <end position="1022"/>
    </location>
</feature>
<dbReference type="GO" id="GO:0016787">
    <property type="term" value="F:hydrolase activity"/>
    <property type="evidence" value="ECO:0007669"/>
    <property type="project" value="UniProtKB-KW"/>
</dbReference>
<dbReference type="Pfam" id="PF02836">
    <property type="entry name" value="Glyco_hydro_2_C"/>
    <property type="match status" value="1"/>
</dbReference>
<dbReference type="Pfam" id="PF02929">
    <property type="entry name" value="Bgal_small_N"/>
    <property type="match status" value="1"/>
</dbReference>
<dbReference type="EC" id="3.2.1.23" evidence="3"/>
<comment type="similarity">
    <text evidence="2">Belongs to the glycosyl hydrolase 2 family.</text>
</comment>
<evidence type="ECO:0000256" key="3">
    <source>
        <dbReference type="ARBA" id="ARBA00012756"/>
    </source>
</evidence>
<proteinExistence type="inferred from homology"/>
<comment type="catalytic activity">
    <reaction evidence="1">
        <text>Hydrolysis of terminal non-reducing beta-D-galactose residues in beta-D-galactosides.</text>
        <dbReference type="EC" id="3.2.1.23"/>
    </reaction>
</comment>
<gene>
    <name evidence="10" type="ORF">GCM10023322_43410</name>
</gene>
<dbReference type="SUPFAM" id="SSF49303">
    <property type="entry name" value="beta-Galactosidase/glucuronidase domain"/>
    <property type="match status" value="2"/>
</dbReference>
<dbReference type="Pfam" id="PF02837">
    <property type="entry name" value="Glyco_hydro_2_N"/>
    <property type="match status" value="1"/>
</dbReference>
<evidence type="ECO:0000256" key="8">
    <source>
        <dbReference type="SAM" id="MobiDB-lite"/>
    </source>
</evidence>
<keyword evidence="5 10" id="KW-0378">Hydrolase</keyword>
<dbReference type="InterPro" id="IPR008979">
    <property type="entry name" value="Galactose-bd-like_sf"/>
</dbReference>
<dbReference type="EMBL" id="BAABJQ010000013">
    <property type="protein sequence ID" value="GAA5189821.1"/>
    <property type="molecule type" value="Genomic_DNA"/>
</dbReference>
<protein>
    <recommendedName>
        <fullName evidence="4">Beta-galactosidase</fullName>
        <ecNumber evidence="3">3.2.1.23</ecNumber>
    </recommendedName>
    <alternativeName>
        <fullName evidence="7">Lactase</fullName>
    </alternativeName>
</protein>
<dbReference type="InterPro" id="IPR032312">
    <property type="entry name" value="LacZ_4"/>
</dbReference>